<dbReference type="Proteomes" id="UP001187192">
    <property type="component" value="Unassembled WGS sequence"/>
</dbReference>
<name>A0AA87Z3Z2_FICCA</name>
<proteinExistence type="predicted"/>
<reference evidence="3" key="1">
    <citation type="submission" date="2023-07" db="EMBL/GenBank/DDBJ databases">
        <title>draft genome sequence of fig (Ficus carica).</title>
        <authorList>
            <person name="Takahashi T."/>
            <person name="Nishimura K."/>
        </authorList>
    </citation>
    <scope>NUCLEOTIDE SEQUENCE</scope>
</reference>
<evidence type="ECO:0000256" key="1">
    <source>
        <dbReference type="SAM" id="MobiDB-lite"/>
    </source>
</evidence>
<dbReference type="EMBL" id="BTGU01003266">
    <property type="protein sequence ID" value="GMN29347.1"/>
    <property type="molecule type" value="Genomic_DNA"/>
</dbReference>
<evidence type="ECO:0000313" key="3">
    <source>
        <dbReference type="EMBL" id="GMN29347.1"/>
    </source>
</evidence>
<comment type="caution">
    <text evidence="3">The sequence shown here is derived from an EMBL/GenBank/DDBJ whole genome shotgun (WGS) entry which is preliminary data.</text>
</comment>
<keyword evidence="2" id="KW-0812">Transmembrane</keyword>
<evidence type="ECO:0000256" key="2">
    <source>
        <dbReference type="SAM" id="Phobius"/>
    </source>
</evidence>
<feature type="transmembrane region" description="Helical" evidence="2">
    <location>
        <begin position="356"/>
        <end position="380"/>
    </location>
</feature>
<organism evidence="3 4">
    <name type="scientific">Ficus carica</name>
    <name type="common">Common fig</name>
    <dbReference type="NCBI Taxonomy" id="3494"/>
    <lineage>
        <taxon>Eukaryota</taxon>
        <taxon>Viridiplantae</taxon>
        <taxon>Streptophyta</taxon>
        <taxon>Embryophyta</taxon>
        <taxon>Tracheophyta</taxon>
        <taxon>Spermatophyta</taxon>
        <taxon>Magnoliopsida</taxon>
        <taxon>eudicotyledons</taxon>
        <taxon>Gunneridae</taxon>
        <taxon>Pentapetalae</taxon>
        <taxon>rosids</taxon>
        <taxon>fabids</taxon>
        <taxon>Rosales</taxon>
        <taxon>Moraceae</taxon>
        <taxon>Ficeae</taxon>
        <taxon>Ficus</taxon>
    </lineage>
</organism>
<keyword evidence="4" id="KW-1185">Reference proteome</keyword>
<feature type="region of interest" description="Disordered" evidence="1">
    <location>
        <begin position="156"/>
        <end position="175"/>
    </location>
</feature>
<evidence type="ECO:0000313" key="4">
    <source>
        <dbReference type="Proteomes" id="UP001187192"/>
    </source>
</evidence>
<keyword evidence="2" id="KW-1133">Transmembrane helix</keyword>
<accession>A0AA87Z3Z2</accession>
<dbReference type="InterPro" id="IPR004158">
    <property type="entry name" value="DUF247_pln"/>
</dbReference>
<protein>
    <submittedName>
        <fullName evidence="3">Uncharacterized protein</fullName>
    </submittedName>
</protein>
<sequence length="381" mass="43954">MLRTLTEEINKVWKEARAHYAGQIDMNENKFVKVLVLDGCFIIELFRKQAYEKDLKDKNDPIFSMSCLFQFLLNDLILLENQIPWMVLDKLFNLTRTSVDNKYLVQLAIDFFGNIFSTTPPPIQPLLSPSHPSKHILDLLRNSLVLNSSMLENRDNQEMVSSEPDPMHSASTLKDSGVKPIHSATSLGDSGIKRTQLATTLEDSGIKRMHSATSLVESGIKFEMRESKSILDIEFKEGVLKIPQLFIQETTETVFRNLISLEQCCPNYEPTFTSYAVLLDNLINSREDMEVLCKSKAIESWLNIDDATKFFNKLYIDTFVKKSYYSNLTFKVDKYCERFWPRQRRVLMRDYFRHPWAQISVAAASVGLILAFLQTLFTIIK</sequence>
<dbReference type="PANTHER" id="PTHR31170:SF17">
    <property type="match status" value="1"/>
</dbReference>
<dbReference type="Pfam" id="PF03140">
    <property type="entry name" value="DUF247"/>
    <property type="match status" value="1"/>
</dbReference>
<dbReference type="AlphaFoldDB" id="A0AA87Z3Z2"/>
<keyword evidence="2" id="KW-0472">Membrane</keyword>
<gene>
    <name evidence="3" type="ORF">TIFTF001_044339</name>
</gene>
<dbReference type="PANTHER" id="PTHR31170">
    <property type="entry name" value="BNAC04G53230D PROTEIN"/>
    <property type="match status" value="1"/>
</dbReference>